<evidence type="ECO:0000313" key="1">
    <source>
        <dbReference type="EMBL" id="KAL3793307.1"/>
    </source>
</evidence>
<gene>
    <name evidence="1" type="ORF">HJC23_003817</name>
</gene>
<keyword evidence="2" id="KW-1185">Reference proteome</keyword>
<dbReference type="SUPFAM" id="SSF52087">
    <property type="entry name" value="CRAL/TRIO domain"/>
    <property type="match status" value="1"/>
</dbReference>
<dbReference type="EMBL" id="JABMIG020000092">
    <property type="protein sequence ID" value="KAL3793307.1"/>
    <property type="molecule type" value="Genomic_DNA"/>
</dbReference>
<dbReference type="AlphaFoldDB" id="A0ABD3PZU0"/>
<name>A0ABD3PZU0_9STRA</name>
<accession>A0ABD3PZU0</accession>
<protein>
    <recommendedName>
        <fullName evidence="3">CRAL-TRIO domain-containing protein</fullName>
    </recommendedName>
</protein>
<evidence type="ECO:0008006" key="3">
    <source>
        <dbReference type="Google" id="ProtNLM"/>
    </source>
</evidence>
<comment type="caution">
    <text evidence="1">The sequence shown here is derived from an EMBL/GenBank/DDBJ whole genome shotgun (WGS) entry which is preliminary data.</text>
</comment>
<dbReference type="Proteomes" id="UP001516023">
    <property type="component" value="Unassembled WGS sequence"/>
</dbReference>
<proteinExistence type="predicted"/>
<dbReference type="InterPro" id="IPR036865">
    <property type="entry name" value="CRAL-TRIO_dom_sf"/>
</dbReference>
<reference evidence="1 2" key="1">
    <citation type="journal article" date="2020" name="G3 (Bethesda)">
        <title>Improved Reference Genome for Cyclotella cryptica CCMP332, a Model for Cell Wall Morphogenesis, Salinity Adaptation, and Lipid Production in Diatoms (Bacillariophyta).</title>
        <authorList>
            <person name="Roberts W.R."/>
            <person name="Downey K.M."/>
            <person name="Ruck E.C."/>
            <person name="Traller J.C."/>
            <person name="Alverson A.J."/>
        </authorList>
    </citation>
    <scope>NUCLEOTIDE SEQUENCE [LARGE SCALE GENOMIC DNA]</scope>
    <source>
        <strain evidence="1 2">CCMP332</strain>
    </source>
</reference>
<dbReference type="Gene3D" id="3.40.525.10">
    <property type="entry name" value="CRAL-TRIO lipid binding domain"/>
    <property type="match status" value="1"/>
</dbReference>
<organism evidence="1 2">
    <name type="scientific">Cyclotella cryptica</name>
    <dbReference type="NCBI Taxonomy" id="29204"/>
    <lineage>
        <taxon>Eukaryota</taxon>
        <taxon>Sar</taxon>
        <taxon>Stramenopiles</taxon>
        <taxon>Ochrophyta</taxon>
        <taxon>Bacillariophyta</taxon>
        <taxon>Coscinodiscophyceae</taxon>
        <taxon>Thalassiosirophycidae</taxon>
        <taxon>Stephanodiscales</taxon>
        <taxon>Stephanodiscaceae</taxon>
        <taxon>Cyclotella</taxon>
    </lineage>
</organism>
<sequence>MVPLPMTIIAADQGDELHPEIIADDGIASSLTEPKACQEIRDALPDSTPAERQRFLASRSGNSVAAIVKLTNYLDWRREHCKHDSTDNYDAWESTCRQAILMSKDETAHNDTKLPCVLFVHEFNDATSTPRRCIQVLPPRVDTSLANHSTYALAIAIYLDRVLDRDSDEKVTLAIDVRVGKGWANISAFKLLPFIKATTKLVSELYPERLERYLGAVKPFLDKETAGKVFLIPGPAGADAGLPETIQDVLDRDLIEKLEKMRHDCQV</sequence>
<evidence type="ECO:0000313" key="2">
    <source>
        <dbReference type="Proteomes" id="UP001516023"/>
    </source>
</evidence>